<comment type="similarity">
    <text evidence="2">Belongs to the TfdA dioxygenase family.</text>
</comment>
<dbReference type="InterPro" id="IPR003819">
    <property type="entry name" value="TauD/TfdA-like"/>
</dbReference>
<evidence type="ECO:0000256" key="6">
    <source>
        <dbReference type="ARBA" id="ARBA00023004"/>
    </source>
</evidence>
<keyword evidence="9" id="KW-1185">Reference proteome</keyword>
<dbReference type="PANTHER" id="PTHR30468">
    <property type="entry name" value="ALPHA-KETOGLUTARATE-DEPENDENT SULFONATE DIOXYGENASE"/>
    <property type="match status" value="1"/>
</dbReference>
<dbReference type="Proteomes" id="UP000094455">
    <property type="component" value="Unassembled WGS sequence"/>
</dbReference>
<dbReference type="EMBL" id="KV454003">
    <property type="protein sequence ID" value="ODQ46850.1"/>
    <property type="molecule type" value="Genomic_DNA"/>
</dbReference>
<dbReference type="InterPro" id="IPR042098">
    <property type="entry name" value="TauD-like_sf"/>
</dbReference>
<evidence type="ECO:0000256" key="4">
    <source>
        <dbReference type="ARBA" id="ARBA00022964"/>
    </source>
</evidence>
<proteinExistence type="inferred from homology"/>
<dbReference type="Pfam" id="PF02668">
    <property type="entry name" value="TauD"/>
    <property type="match status" value="1"/>
</dbReference>
<dbReference type="GO" id="GO:0016706">
    <property type="term" value="F:2-oxoglutarate-dependent dioxygenase activity"/>
    <property type="evidence" value="ECO:0007669"/>
    <property type="project" value="TreeGrafter"/>
</dbReference>
<dbReference type="AlphaFoldDB" id="A0A1E3NL55"/>
<dbReference type="Gene3D" id="3.60.130.10">
    <property type="entry name" value="Clavaminate synthase-like"/>
    <property type="match status" value="1"/>
</dbReference>
<protein>
    <recommendedName>
        <fullName evidence="7">TauD/TfdA-like domain-containing protein</fullName>
    </recommendedName>
</protein>
<evidence type="ECO:0000313" key="8">
    <source>
        <dbReference type="EMBL" id="ODQ46850.1"/>
    </source>
</evidence>
<organism evidence="8 9">
    <name type="scientific">Pichia membranifaciens NRRL Y-2026</name>
    <dbReference type="NCBI Taxonomy" id="763406"/>
    <lineage>
        <taxon>Eukaryota</taxon>
        <taxon>Fungi</taxon>
        <taxon>Dikarya</taxon>
        <taxon>Ascomycota</taxon>
        <taxon>Saccharomycotina</taxon>
        <taxon>Pichiomycetes</taxon>
        <taxon>Pichiales</taxon>
        <taxon>Pichiaceae</taxon>
        <taxon>Pichia</taxon>
    </lineage>
</organism>
<dbReference type="GO" id="GO:0005737">
    <property type="term" value="C:cytoplasm"/>
    <property type="evidence" value="ECO:0007669"/>
    <property type="project" value="TreeGrafter"/>
</dbReference>
<keyword evidence="6" id="KW-0408">Iron</keyword>
<evidence type="ECO:0000256" key="1">
    <source>
        <dbReference type="ARBA" id="ARBA00001954"/>
    </source>
</evidence>
<evidence type="ECO:0000259" key="7">
    <source>
        <dbReference type="Pfam" id="PF02668"/>
    </source>
</evidence>
<feature type="domain" description="TauD/TfdA-like" evidence="7">
    <location>
        <begin position="135"/>
        <end position="416"/>
    </location>
</feature>
<dbReference type="InterPro" id="IPR051323">
    <property type="entry name" value="AtsK-like"/>
</dbReference>
<evidence type="ECO:0000256" key="3">
    <source>
        <dbReference type="ARBA" id="ARBA00022723"/>
    </source>
</evidence>
<name>A0A1E3NL55_9ASCO</name>
<keyword evidence="3" id="KW-0479">Metal-binding</keyword>
<dbReference type="PANTHER" id="PTHR30468:SF9">
    <property type="entry name" value="ALPHA-KETOGLUTARATE-DEPENDENT TAURINE DIOXYGENASE (AFU_ORTHOLOGUE AFUA_3G01010)"/>
    <property type="match status" value="1"/>
</dbReference>
<gene>
    <name evidence="8" type="ORF">PICMEDRAFT_16665</name>
</gene>
<evidence type="ECO:0000256" key="2">
    <source>
        <dbReference type="ARBA" id="ARBA00005896"/>
    </source>
</evidence>
<accession>A0A1E3NL55</accession>
<keyword evidence="4" id="KW-0223">Dioxygenase</keyword>
<keyword evidence="5" id="KW-0560">Oxidoreductase</keyword>
<dbReference type="SUPFAM" id="SSF51197">
    <property type="entry name" value="Clavaminate synthase-like"/>
    <property type="match status" value="1"/>
</dbReference>
<dbReference type="GO" id="GO:0046872">
    <property type="term" value="F:metal ion binding"/>
    <property type="evidence" value="ECO:0007669"/>
    <property type="project" value="UniProtKB-KW"/>
</dbReference>
<evidence type="ECO:0000313" key="9">
    <source>
        <dbReference type="Proteomes" id="UP000094455"/>
    </source>
</evidence>
<evidence type="ECO:0000256" key="5">
    <source>
        <dbReference type="ARBA" id="ARBA00023002"/>
    </source>
</evidence>
<dbReference type="OrthoDB" id="10257314at2759"/>
<dbReference type="RefSeq" id="XP_019017963.1">
    <property type="nucleotide sequence ID" value="XM_019161298.1"/>
</dbReference>
<dbReference type="FunFam" id="3.60.130.10:FF:000008">
    <property type="entry name" value="Alpha-ketoglutarate-dependent taurine dioxygenase"/>
    <property type="match status" value="1"/>
</dbReference>
<comment type="cofactor">
    <cofactor evidence="1">
        <name>Fe(2+)</name>
        <dbReference type="ChEBI" id="CHEBI:29033"/>
    </cofactor>
</comment>
<sequence length="443" mass="50225">MSAATTTTITEQLSNPERETVKIVNDAPIDEQIEELIRNNNQINITRTRHKKIALQPGIDKSGLAILPESTRKRLEDDDIDIAKGYPEVPERNKIPIFVDQAHAIRDYDVPFVDRGKGADPEKKALFGAAKEVINLTKNVGTEIVGLQLEDLTNQQKDELALLIAERVVVFFRDQKLSPTAQHKLGDYYGNIEVHAQTPQVPGLPGTTVIWNDYQVSQGMALNFSNSNLGNWDSTKYLSVGNQGWHTDLVHERQPTGYTHLHLDAIPEVGGDTIWSSGYGAYDKLSDEFKKFLDGKEAVYVSAHQYLDRDDPFGGPKRIERVHPLVRTHPATGWKFLYVNRGMTKRILGVSPVESDLILNYLFDVYEKNADLQVRFKWTNTKQGYGTSAIWDNRVSQHRNVWDHEGAEPRHGTRVTSLAEKPFFDPESKSQRESLGLYLHQWE</sequence>
<dbReference type="STRING" id="763406.A0A1E3NL55"/>
<reference evidence="8 9" key="1">
    <citation type="journal article" date="2016" name="Proc. Natl. Acad. Sci. U.S.A.">
        <title>Comparative genomics of biotechnologically important yeasts.</title>
        <authorList>
            <person name="Riley R."/>
            <person name="Haridas S."/>
            <person name="Wolfe K.H."/>
            <person name="Lopes M.R."/>
            <person name="Hittinger C.T."/>
            <person name="Goeker M."/>
            <person name="Salamov A.A."/>
            <person name="Wisecaver J.H."/>
            <person name="Long T.M."/>
            <person name="Calvey C.H."/>
            <person name="Aerts A.L."/>
            <person name="Barry K.W."/>
            <person name="Choi C."/>
            <person name="Clum A."/>
            <person name="Coughlan A.Y."/>
            <person name="Deshpande S."/>
            <person name="Douglass A.P."/>
            <person name="Hanson S.J."/>
            <person name="Klenk H.-P."/>
            <person name="LaButti K.M."/>
            <person name="Lapidus A."/>
            <person name="Lindquist E.A."/>
            <person name="Lipzen A.M."/>
            <person name="Meier-Kolthoff J.P."/>
            <person name="Ohm R.A."/>
            <person name="Otillar R.P."/>
            <person name="Pangilinan J.L."/>
            <person name="Peng Y."/>
            <person name="Rokas A."/>
            <person name="Rosa C.A."/>
            <person name="Scheuner C."/>
            <person name="Sibirny A.A."/>
            <person name="Slot J.C."/>
            <person name="Stielow J.B."/>
            <person name="Sun H."/>
            <person name="Kurtzman C.P."/>
            <person name="Blackwell M."/>
            <person name="Grigoriev I.V."/>
            <person name="Jeffries T.W."/>
        </authorList>
    </citation>
    <scope>NUCLEOTIDE SEQUENCE [LARGE SCALE GENOMIC DNA]</scope>
    <source>
        <strain evidence="8 9">NRRL Y-2026</strain>
    </source>
</reference>
<dbReference type="GeneID" id="30177985"/>